<name>A0ABQ9IZU4_9CUCU</name>
<accession>A0ABQ9IZU4</accession>
<proteinExistence type="predicted"/>
<evidence type="ECO:0000259" key="1">
    <source>
        <dbReference type="Pfam" id="PF01074"/>
    </source>
</evidence>
<dbReference type="SUPFAM" id="SSF88713">
    <property type="entry name" value="Glycoside hydrolase/deacetylase"/>
    <property type="match status" value="1"/>
</dbReference>
<organism evidence="2 3">
    <name type="scientific">Molorchus minor</name>
    <dbReference type="NCBI Taxonomy" id="1323400"/>
    <lineage>
        <taxon>Eukaryota</taxon>
        <taxon>Metazoa</taxon>
        <taxon>Ecdysozoa</taxon>
        <taxon>Arthropoda</taxon>
        <taxon>Hexapoda</taxon>
        <taxon>Insecta</taxon>
        <taxon>Pterygota</taxon>
        <taxon>Neoptera</taxon>
        <taxon>Endopterygota</taxon>
        <taxon>Coleoptera</taxon>
        <taxon>Polyphaga</taxon>
        <taxon>Cucujiformia</taxon>
        <taxon>Chrysomeloidea</taxon>
        <taxon>Cerambycidae</taxon>
        <taxon>Lamiinae</taxon>
        <taxon>Monochamini</taxon>
        <taxon>Molorchus</taxon>
    </lineage>
</organism>
<sequence>MKYFSSRKMDRLQIALVCVALLYLSSSRISATPLKKTHSVREGAESCKQGCTTIDPDKINVHLIPHSHNDVGWLKTVEEYYYGSKYNKNNITPSMFTFYINAIYPITPTLGF</sequence>
<dbReference type="InterPro" id="IPR050843">
    <property type="entry name" value="Glycosyl_Hydrlase_38"/>
</dbReference>
<feature type="domain" description="Glycoside hydrolase family 38 N-terminal" evidence="1">
    <location>
        <begin position="60"/>
        <end position="92"/>
    </location>
</feature>
<dbReference type="InterPro" id="IPR000602">
    <property type="entry name" value="Glyco_hydro_38_N"/>
</dbReference>
<dbReference type="PANTHER" id="PTHR11607">
    <property type="entry name" value="ALPHA-MANNOSIDASE"/>
    <property type="match status" value="1"/>
</dbReference>
<evidence type="ECO:0000313" key="2">
    <source>
        <dbReference type="EMBL" id="KAJ8970120.1"/>
    </source>
</evidence>
<dbReference type="Gene3D" id="3.20.110.10">
    <property type="entry name" value="Glycoside hydrolase 38, N terminal domain"/>
    <property type="match status" value="1"/>
</dbReference>
<gene>
    <name evidence="2" type="ORF">NQ317_003838</name>
</gene>
<dbReference type="Proteomes" id="UP001162164">
    <property type="component" value="Unassembled WGS sequence"/>
</dbReference>
<reference evidence="2" key="1">
    <citation type="journal article" date="2023" name="Insect Mol. Biol.">
        <title>Genome sequencing provides insights into the evolution of gene families encoding plant cell wall-degrading enzymes in longhorned beetles.</title>
        <authorList>
            <person name="Shin N.R."/>
            <person name="Okamura Y."/>
            <person name="Kirsch R."/>
            <person name="Pauchet Y."/>
        </authorList>
    </citation>
    <scope>NUCLEOTIDE SEQUENCE</scope>
    <source>
        <strain evidence="2">MMC_N1</strain>
    </source>
</reference>
<dbReference type="Pfam" id="PF01074">
    <property type="entry name" value="Glyco_hydro_38N"/>
    <property type="match status" value="1"/>
</dbReference>
<keyword evidence="3" id="KW-1185">Reference proteome</keyword>
<protein>
    <recommendedName>
        <fullName evidence="1">Glycoside hydrolase family 38 N-terminal domain-containing protein</fullName>
    </recommendedName>
</protein>
<comment type="caution">
    <text evidence="2">The sequence shown here is derived from an EMBL/GenBank/DDBJ whole genome shotgun (WGS) entry which is preliminary data.</text>
</comment>
<dbReference type="EMBL" id="JAPWTJ010001672">
    <property type="protein sequence ID" value="KAJ8970120.1"/>
    <property type="molecule type" value="Genomic_DNA"/>
</dbReference>
<dbReference type="PANTHER" id="PTHR11607:SF3">
    <property type="entry name" value="LYSOSOMAL ALPHA-MANNOSIDASE"/>
    <property type="match status" value="1"/>
</dbReference>
<evidence type="ECO:0000313" key="3">
    <source>
        <dbReference type="Proteomes" id="UP001162164"/>
    </source>
</evidence>
<dbReference type="InterPro" id="IPR011330">
    <property type="entry name" value="Glyco_hydro/deAcase_b/a-brl"/>
</dbReference>
<dbReference type="InterPro" id="IPR027291">
    <property type="entry name" value="Glyco_hydro_38_N_sf"/>
</dbReference>